<dbReference type="RefSeq" id="WP_220582457.1">
    <property type="nucleotide sequence ID" value="NZ_RKLT01000030.1"/>
</dbReference>
<dbReference type="AlphaFoldDB" id="A0AAW4PIC9"/>
<dbReference type="EMBL" id="RKLT01000030">
    <property type="protein sequence ID" value="MBX0297872.1"/>
    <property type="molecule type" value="Genomic_DNA"/>
</dbReference>
<comment type="caution">
    <text evidence="1">The sequence shown here is derived from an EMBL/GenBank/DDBJ whole genome shotgun (WGS) entry which is preliminary data.</text>
</comment>
<organism evidence="1 2">
    <name type="scientific">Haloarcula nitratireducens</name>
    <dbReference type="NCBI Taxonomy" id="2487749"/>
    <lineage>
        <taxon>Archaea</taxon>
        <taxon>Methanobacteriati</taxon>
        <taxon>Methanobacteriota</taxon>
        <taxon>Stenosarchaea group</taxon>
        <taxon>Halobacteria</taxon>
        <taxon>Halobacteriales</taxon>
        <taxon>Haloarculaceae</taxon>
        <taxon>Haloarcula</taxon>
    </lineage>
</organism>
<sequence length="66" mass="7361">MTNGLEYQITLLADTLQKAVLQGALGPKEAGLLKERLQAVESMADAHELWTTIEEEFDVLESSLWD</sequence>
<dbReference type="Proteomes" id="UP001430455">
    <property type="component" value="Unassembled WGS sequence"/>
</dbReference>
<protein>
    <submittedName>
        <fullName evidence="1">Uncharacterized protein</fullName>
    </submittedName>
</protein>
<evidence type="ECO:0000313" key="2">
    <source>
        <dbReference type="Proteomes" id="UP001430455"/>
    </source>
</evidence>
<name>A0AAW4PIC9_9EURY</name>
<proteinExistence type="predicted"/>
<accession>A0AAW4PIC9</accession>
<reference evidence="1 2" key="1">
    <citation type="submission" date="2021-06" db="EMBL/GenBank/DDBJ databases">
        <title>Halomicroarcula sp. a new haloarchaeum isolated from saline soil.</title>
        <authorList>
            <person name="Duran-Viseras A."/>
            <person name="Sanchez-Porro C."/>
            <person name="Ventosa A."/>
        </authorList>
    </citation>
    <scope>NUCLEOTIDE SEQUENCE [LARGE SCALE GENOMIC DNA]</scope>
    <source>
        <strain evidence="1 2">F27</strain>
    </source>
</reference>
<gene>
    <name evidence="1" type="ORF">EGH23_23690</name>
</gene>
<keyword evidence="2" id="KW-1185">Reference proteome</keyword>
<evidence type="ECO:0000313" key="1">
    <source>
        <dbReference type="EMBL" id="MBX0297872.1"/>
    </source>
</evidence>